<dbReference type="Gene3D" id="3.30.530.20">
    <property type="match status" value="1"/>
</dbReference>
<accession>A0A1V9YNN1</accession>
<keyword evidence="3" id="KW-1185">Reference proteome</keyword>
<dbReference type="SUPFAM" id="SSF55961">
    <property type="entry name" value="Bet v1-like"/>
    <property type="match status" value="1"/>
</dbReference>
<dbReference type="Pfam" id="PF01852">
    <property type="entry name" value="START"/>
    <property type="match status" value="1"/>
</dbReference>
<feature type="domain" description="START" evidence="1">
    <location>
        <begin position="134"/>
        <end position="193"/>
    </location>
</feature>
<dbReference type="OrthoDB" id="59153at2759"/>
<dbReference type="EMBL" id="JNBR01001453">
    <property type="protein sequence ID" value="OQR87261.1"/>
    <property type="molecule type" value="Genomic_DNA"/>
</dbReference>
<dbReference type="GO" id="GO:0008289">
    <property type="term" value="F:lipid binding"/>
    <property type="evidence" value="ECO:0007669"/>
    <property type="project" value="InterPro"/>
</dbReference>
<evidence type="ECO:0000259" key="1">
    <source>
        <dbReference type="Pfam" id="PF01852"/>
    </source>
</evidence>
<dbReference type="InterPro" id="IPR011011">
    <property type="entry name" value="Znf_FYVE_PHD"/>
</dbReference>
<dbReference type="SUPFAM" id="SSF57903">
    <property type="entry name" value="FYVE/PHD zinc finger"/>
    <property type="match status" value="1"/>
</dbReference>
<name>A0A1V9YNN1_ACHHY</name>
<gene>
    <name evidence="2" type="ORF">ACHHYP_09311</name>
</gene>
<dbReference type="AlphaFoldDB" id="A0A1V9YNN1"/>
<evidence type="ECO:0000313" key="3">
    <source>
        <dbReference type="Proteomes" id="UP000243579"/>
    </source>
</evidence>
<dbReference type="Proteomes" id="UP000243579">
    <property type="component" value="Unassembled WGS sequence"/>
</dbReference>
<sequence length="334" mass="36821">MVSLTLHPDVGGDELQTSKAAFKQLVSAVESDAPASYPAHVSSLTVSTTLRATLGDICSYFVAASASGLGLHTARTKLLSTLLSPTDTAFAGVRWSLLPLPIPLVQRRDLCYTEYFDTFVTAQGRVGFARALHSIKDTYVPLQGCTRARVYDSGLVFRELGDSHGVFTVTLVLNVDFGGHLPQWAVQAAMQSRVKHIYKLETLLRRSRCQPPKRLGQKGHCFHCARPFRFYHKPRHCNECGESFCKKCCDETCTDCRVCVFSPSSMLRPSFDTHTFRSRLESSRSAYSLYAPTTQLDVVEASSLPEGRLKAGSIVDLSYLADFAPDEISHAVDV</sequence>
<protein>
    <recommendedName>
        <fullName evidence="1">START domain-containing protein</fullName>
    </recommendedName>
</protein>
<dbReference type="CDD" id="cd00065">
    <property type="entry name" value="FYVE_like_SF"/>
    <property type="match status" value="1"/>
</dbReference>
<comment type="caution">
    <text evidence="2">The sequence shown here is derived from an EMBL/GenBank/DDBJ whole genome shotgun (WGS) entry which is preliminary data.</text>
</comment>
<dbReference type="InterPro" id="IPR023393">
    <property type="entry name" value="START-like_dom_sf"/>
</dbReference>
<dbReference type="InterPro" id="IPR002913">
    <property type="entry name" value="START_lipid-bd_dom"/>
</dbReference>
<proteinExistence type="predicted"/>
<reference evidence="2 3" key="1">
    <citation type="journal article" date="2014" name="Genome Biol. Evol.">
        <title>The secreted proteins of Achlya hypogyna and Thraustotheca clavata identify the ancestral oomycete secretome and reveal gene acquisitions by horizontal gene transfer.</title>
        <authorList>
            <person name="Misner I."/>
            <person name="Blouin N."/>
            <person name="Leonard G."/>
            <person name="Richards T.A."/>
            <person name="Lane C.E."/>
        </authorList>
    </citation>
    <scope>NUCLEOTIDE SEQUENCE [LARGE SCALE GENOMIC DNA]</scope>
    <source>
        <strain evidence="2 3">ATCC 48635</strain>
    </source>
</reference>
<dbReference type="PANTHER" id="PTHR13510">
    <property type="entry name" value="FYVE-FINGER-CONTAINING RAB5 EFFECTOR PROTEIN RABENOSYN-5-RELATED"/>
    <property type="match status" value="1"/>
</dbReference>
<dbReference type="InterPro" id="IPR052727">
    <property type="entry name" value="Rab4/Rab5_effector"/>
</dbReference>
<organism evidence="2 3">
    <name type="scientific">Achlya hypogyna</name>
    <name type="common">Oomycete</name>
    <name type="synonym">Protoachlya hypogyna</name>
    <dbReference type="NCBI Taxonomy" id="1202772"/>
    <lineage>
        <taxon>Eukaryota</taxon>
        <taxon>Sar</taxon>
        <taxon>Stramenopiles</taxon>
        <taxon>Oomycota</taxon>
        <taxon>Saprolegniomycetes</taxon>
        <taxon>Saprolegniales</taxon>
        <taxon>Achlyaceae</taxon>
        <taxon>Achlya</taxon>
    </lineage>
</organism>
<dbReference type="PANTHER" id="PTHR13510:SF44">
    <property type="entry name" value="RABENOSYN-5"/>
    <property type="match status" value="1"/>
</dbReference>
<evidence type="ECO:0000313" key="2">
    <source>
        <dbReference type="EMBL" id="OQR87261.1"/>
    </source>
</evidence>